<reference evidence="2" key="1">
    <citation type="journal article" date="2019" name="Int. J. Syst. Evol. Microbiol.">
        <title>The Global Catalogue of Microorganisms (GCM) 10K type strain sequencing project: providing services to taxonomists for standard genome sequencing and annotation.</title>
        <authorList>
            <consortium name="The Broad Institute Genomics Platform"/>
            <consortium name="The Broad Institute Genome Sequencing Center for Infectious Disease"/>
            <person name="Wu L."/>
            <person name="Ma J."/>
        </authorList>
    </citation>
    <scope>NUCLEOTIDE SEQUENCE [LARGE SCALE GENOMIC DNA]</scope>
    <source>
        <strain evidence="2">KCTC 42587</strain>
    </source>
</reference>
<proteinExistence type="predicted"/>
<evidence type="ECO:0000313" key="1">
    <source>
        <dbReference type="EMBL" id="MFD2552613.1"/>
    </source>
</evidence>
<dbReference type="PROSITE" id="PS51257">
    <property type="entry name" value="PROKAR_LIPOPROTEIN"/>
    <property type="match status" value="1"/>
</dbReference>
<dbReference type="EMBL" id="JBHULS010000007">
    <property type="protein sequence ID" value="MFD2552613.1"/>
    <property type="molecule type" value="Genomic_DNA"/>
</dbReference>
<evidence type="ECO:0000313" key="2">
    <source>
        <dbReference type="Proteomes" id="UP001597472"/>
    </source>
</evidence>
<keyword evidence="2" id="KW-1185">Reference proteome</keyword>
<accession>A0ABW5KX47</accession>
<dbReference type="GO" id="GO:0016853">
    <property type="term" value="F:isomerase activity"/>
    <property type="evidence" value="ECO:0007669"/>
    <property type="project" value="UniProtKB-KW"/>
</dbReference>
<dbReference type="Proteomes" id="UP001597472">
    <property type="component" value="Unassembled WGS sequence"/>
</dbReference>
<comment type="caution">
    <text evidence="1">The sequence shown here is derived from an EMBL/GenBank/DDBJ whole genome shotgun (WGS) entry which is preliminary data.</text>
</comment>
<sequence>MKHTIFGFIASAFLLVSCNYFYKQESEKKPIARVNNVFLYEEDVAHLFTENMPETDSMLQVTNFINRWATQQLLVAGAEINLNEDKLAHFNRLATQYKNDLYATSYLQALVRRSLDTVVTTAEAQLFYEANMDILKLKEDLVKFRYIHLDETISDLEAIKTKFKRFNSYDMEELDAMAIQFKSYAFNDSIWINVNQIINKVPVITAENKNELLKKSNFIQLKDSLGLYLMQIEDVLEQNSPAPLDYIKPTIDQIVINKRKLELIKELEKDITKDAIKNKQFEIYN</sequence>
<keyword evidence="1" id="KW-0413">Isomerase</keyword>
<dbReference type="RefSeq" id="WP_376894981.1">
    <property type="nucleotide sequence ID" value="NZ_JBHULS010000007.1"/>
</dbReference>
<protein>
    <submittedName>
        <fullName evidence="1">Peptidyl-prolyl cis-trans isomerase</fullName>
    </submittedName>
</protein>
<organism evidence="1 2">
    <name type="scientific">Bizionia sediminis</name>
    <dbReference type="NCBI Taxonomy" id="1737064"/>
    <lineage>
        <taxon>Bacteria</taxon>
        <taxon>Pseudomonadati</taxon>
        <taxon>Bacteroidota</taxon>
        <taxon>Flavobacteriia</taxon>
        <taxon>Flavobacteriales</taxon>
        <taxon>Flavobacteriaceae</taxon>
        <taxon>Bizionia</taxon>
    </lineage>
</organism>
<name>A0ABW5KX47_9FLAO</name>
<gene>
    <name evidence="1" type="ORF">ACFSQP_12390</name>
</gene>